<comment type="caution">
    <text evidence="1">The sequence shown here is derived from an EMBL/GenBank/DDBJ whole genome shotgun (WGS) entry which is preliminary data.</text>
</comment>
<reference evidence="1" key="1">
    <citation type="journal article" date="2015" name="Nature">
        <title>Complex archaea that bridge the gap between prokaryotes and eukaryotes.</title>
        <authorList>
            <person name="Spang A."/>
            <person name="Saw J.H."/>
            <person name="Jorgensen S.L."/>
            <person name="Zaremba-Niedzwiedzka K."/>
            <person name="Martijn J."/>
            <person name="Lind A.E."/>
            <person name="van Eijk R."/>
            <person name="Schleper C."/>
            <person name="Guy L."/>
            <person name="Ettema T.J."/>
        </authorList>
    </citation>
    <scope>NUCLEOTIDE SEQUENCE</scope>
</reference>
<sequence length="65" mass="7578">MKITLVNPNDGITVILTGKKATHIAREWDRRMFSSKEPIHMVLSMPTIKQRHITDKFNGEEEQEE</sequence>
<name>A0A0F9XG54_9ZZZZ</name>
<protein>
    <submittedName>
        <fullName evidence="1">Uncharacterized protein</fullName>
    </submittedName>
</protein>
<dbReference type="EMBL" id="LAZR01000107">
    <property type="protein sequence ID" value="KKN90868.1"/>
    <property type="molecule type" value="Genomic_DNA"/>
</dbReference>
<proteinExistence type="predicted"/>
<dbReference type="AlphaFoldDB" id="A0A0F9XG54"/>
<accession>A0A0F9XG54</accession>
<organism evidence="1">
    <name type="scientific">marine sediment metagenome</name>
    <dbReference type="NCBI Taxonomy" id="412755"/>
    <lineage>
        <taxon>unclassified sequences</taxon>
        <taxon>metagenomes</taxon>
        <taxon>ecological metagenomes</taxon>
    </lineage>
</organism>
<evidence type="ECO:0000313" key="1">
    <source>
        <dbReference type="EMBL" id="KKN90868.1"/>
    </source>
</evidence>
<gene>
    <name evidence="1" type="ORF">LCGC14_0224520</name>
</gene>